<accession>A0A0C9T0W7</accession>
<evidence type="ECO:0000313" key="1">
    <source>
        <dbReference type="EMBL" id="KII82759.1"/>
    </source>
</evidence>
<organism evidence="1 2">
    <name type="scientific">Plicaturopsis crispa FD-325 SS-3</name>
    <dbReference type="NCBI Taxonomy" id="944288"/>
    <lineage>
        <taxon>Eukaryota</taxon>
        <taxon>Fungi</taxon>
        <taxon>Dikarya</taxon>
        <taxon>Basidiomycota</taxon>
        <taxon>Agaricomycotina</taxon>
        <taxon>Agaricomycetes</taxon>
        <taxon>Agaricomycetidae</taxon>
        <taxon>Amylocorticiales</taxon>
        <taxon>Amylocorticiaceae</taxon>
        <taxon>Plicatura</taxon>
        <taxon>Plicaturopsis crispa</taxon>
    </lineage>
</organism>
<evidence type="ECO:0000313" key="2">
    <source>
        <dbReference type="Proteomes" id="UP000053263"/>
    </source>
</evidence>
<proteinExistence type="predicted"/>
<dbReference type="Proteomes" id="UP000053263">
    <property type="component" value="Unassembled WGS sequence"/>
</dbReference>
<reference evidence="1 2" key="1">
    <citation type="submission" date="2014-06" db="EMBL/GenBank/DDBJ databases">
        <title>Evolutionary Origins and Diversification of the Mycorrhizal Mutualists.</title>
        <authorList>
            <consortium name="DOE Joint Genome Institute"/>
            <consortium name="Mycorrhizal Genomics Consortium"/>
            <person name="Kohler A."/>
            <person name="Kuo A."/>
            <person name="Nagy L.G."/>
            <person name="Floudas D."/>
            <person name="Copeland A."/>
            <person name="Barry K.W."/>
            <person name="Cichocki N."/>
            <person name="Veneault-Fourrey C."/>
            <person name="LaButti K."/>
            <person name="Lindquist E.A."/>
            <person name="Lipzen A."/>
            <person name="Lundell T."/>
            <person name="Morin E."/>
            <person name="Murat C."/>
            <person name="Riley R."/>
            <person name="Ohm R."/>
            <person name="Sun H."/>
            <person name="Tunlid A."/>
            <person name="Henrissat B."/>
            <person name="Grigoriev I.V."/>
            <person name="Hibbett D.S."/>
            <person name="Martin F."/>
        </authorList>
    </citation>
    <scope>NUCLEOTIDE SEQUENCE [LARGE SCALE GENOMIC DNA]</scope>
    <source>
        <strain evidence="1 2">FD-325 SS-3</strain>
    </source>
</reference>
<dbReference type="HOGENOM" id="CLU_2850698_0_0_1"/>
<sequence length="65" mass="7331">MHTRVPAVHVDKLVRRVAYDSETLGIRHNRARRFKCAAAIIDDARVHQALAPTTCKQCFISKTEG</sequence>
<gene>
    <name evidence="1" type="ORF">PLICRDRAFT_47497</name>
</gene>
<protein>
    <submittedName>
        <fullName evidence="1">Uncharacterized protein</fullName>
    </submittedName>
</protein>
<name>A0A0C9T0W7_PLICR</name>
<dbReference type="AlphaFoldDB" id="A0A0C9T0W7"/>
<keyword evidence="2" id="KW-1185">Reference proteome</keyword>
<dbReference type="EMBL" id="KN832683">
    <property type="protein sequence ID" value="KII82759.1"/>
    <property type="molecule type" value="Genomic_DNA"/>
</dbReference>